<comment type="similarity">
    <text evidence="1 9">Belongs to the LytR/CpsA/Psr (LCP) family.</text>
</comment>
<dbReference type="InterPro" id="IPR004474">
    <property type="entry name" value="LytR_CpsA_psr"/>
</dbReference>
<evidence type="ECO:0000259" key="10">
    <source>
        <dbReference type="Pfam" id="PF03816"/>
    </source>
</evidence>
<dbReference type="RefSeq" id="WP_213101645.1">
    <property type="nucleotide sequence ID" value="NZ_JAGYPM010000002.1"/>
</dbReference>
<sequence>MKEKKKNRTWLRVTGIIVLFIIIGAGAYAFSIYKSLTNAAETMHHPIDRKMSEKRVEEIILEKQEPFSVLMLGVDEREDDSGRSDSIIVLTINSNQNSVKMLSIPRDTRTEIVGYGKKDKINHSYAFGGIKMAMETVENFLDIPIDYYIQINMEGFKDIVDAVGGITVNNDLDFTYGGVHFPKGEITLNGEKALLFSRMRYEDLRGDAGRQLRQRQIIEAIIKEGASLSSLTNYNQVFNALGNNIKTNLNFDEMVEIQKNYRAAAEKVDQISIEGNGTKINHIYYLIVPDEEKQRVQDELKRHLEIK</sequence>
<evidence type="ECO:0000313" key="12">
    <source>
        <dbReference type="Proteomes" id="UP000681027"/>
    </source>
</evidence>
<evidence type="ECO:0000256" key="3">
    <source>
        <dbReference type="ARBA" id="ARBA00022679"/>
    </source>
</evidence>
<reference evidence="11 12" key="1">
    <citation type="submission" date="2021-05" db="EMBL/GenBank/DDBJ databases">
        <title>Novel Bacillus species.</title>
        <authorList>
            <person name="Liu G."/>
        </authorList>
    </citation>
    <scope>NUCLEOTIDE SEQUENCE [LARGE SCALE GENOMIC DNA]</scope>
    <source>
        <strain evidence="11 12">FJAT-49705</strain>
    </source>
</reference>
<dbReference type="Gene3D" id="3.40.630.190">
    <property type="entry name" value="LCP protein"/>
    <property type="match status" value="1"/>
</dbReference>
<feature type="topological domain" description="Extracellular" evidence="9">
    <location>
        <begin position="31"/>
        <end position="307"/>
    </location>
</feature>
<evidence type="ECO:0000256" key="9">
    <source>
        <dbReference type="HAMAP-Rule" id="MF_01140"/>
    </source>
</evidence>
<keyword evidence="8 9" id="KW-0961">Cell wall biogenesis/degradation</keyword>
<name>A0ABS5NTE0_9BACI</name>
<dbReference type="Proteomes" id="UP000681027">
    <property type="component" value="Unassembled WGS sequence"/>
</dbReference>
<dbReference type="InterPro" id="IPR050922">
    <property type="entry name" value="LytR/CpsA/Psr_CW_biosynth"/>
</dbReference>
<evidence type="ECO:0000256" key="6">
    <source>
        <dbReference type="ARBA" id="ARBA00022989"/>
    </source>
</evidence>
<accession>A0ABS5NTE0</accession>
<evidence type="ECO:0000313" key="11">
    <source>
        <dbReference type="EMBL" id="MBS4190174.1"/>
    </source>
</evidence>
<comment type="caution">
    <text evidence="11">The sequence shown here is derived from an EMBL/GenBank/DDBJ whole genome shotgun (WGS) entry which is preliminary data.</text>
</comment>
<comment type="pathway">
    <text evidence="9">Cell wall biogenesis.</text>
</comment>
<dbReference type="HAMAP" id="MF_01140">
    <property type="entry name" value="TagU_transferase"/>
    <property type="match status" value="1"/>
</dbReference>
<evidence type="ECO:0000256" key="5">
    <source>
        <dbReference type="ARBA" id="ARBA00022968"/>
    </source>
</evidence>
<dbReference type="EC" id="2.7.8.-" evidence="9"/>
<dbReference type="NCBIfam" id="NF006897">
    <property type="entry name" value="PRK09379.1"/>
    <property type="match status" value="1"/>
</dbReference>
<proteinExistence type="inferred from homology"/>
<dbReference type="InterPro" id="IPR023734">
    <property type="entry name" value="TagU"/>
</dbReference>
<comment type="subcellular location">
    <subcellularLocation>
        <location evidence="9">Cell membrane</location>
        <topology evidence="9">Single-pass type II membrane protein</topology>
    </subcellularLocation>
</comment>
<keyword evidence="2 9" id="KW-1003">Cell membrane</keyword>
<dbReference type="PANTHER" id="PTHR33392:SF6">
    <property type="entry name" value="POLYISOPRENYL-TEICHOIC ACID--PEPTIDOGLYCAN TEICHOIC ACID TRANSFERASE TAGU"/>
    <property type="match status" value="1"/>
</dbReference>
<evidence type="ECO:0000256" key="7">
    <source>
        <dbReference type="ARBA" id="ARBA00023136"/>
    </source>
</evidence>
<protein>
    <recommendedName>
        <fullName evidence="9">Polyisoprenyl-teichoic acid--peptidoglycan teichoic acid transferase TagU</fullName>
        <ecNumber evidence="9">2.7.8.-</ecNumber>
    </recommendedName>
</protein>
<dbReference type="Pfam" id="PF03816">
    <property type="entry name" value="LytR_cpsA_psr"/>
    <property type="match status" value="1"/>
</dbReference>
<feature type="domain" description="Cell envelope-related transcriptional attenuator" evidence="10">
    <location>
        <begin position="83"/>
        <end position="224"/>
    </location>
</feature>
<organism evidence="11 12">
    <name type="scientific">Cytobacillus citreus</name>
    <dbReference type="NCBI Taxonomy" id="2833586"/>
    <lineage>
        <taxon>Bacteria</taxon>
        <taxon>Bacillati</taxon>
        <taxon>Bacillota</taxon>
        <taxon>Bacilli</taxon>
        <taxon>Bacillales</taxon>
        <taxon>Bacillaceae</taxon>
        <taxon>Cytobacillus</taxon>
    </lineage>
</organism>
<evidence type="ECO:0000256" key="8">
    <source>
        <dbReference type="ARBA" id="ARBA00023316"/>
    </source>
</evidence>
<evidence type="ECO:0000256" key="4">
    <source>
        <dbReference type="ARBA" id="ARBA00022692"/>
    </source>
</evidence>
<keyword evidence="7 9" id="KW-0472">Membrane</keyword>
<dbReference type="EMBL" id="JAGYPM010000002">
    <property type="protein sequence ID" value="MBS4190174.1"/>
    <property type="molecule type" value="Genomic_DNA"/>
</dbReference>
<dbReference type="NCBIfam" id="TIGR00350">
    <property type="entry name" value="lytR_cpsA_psr"/>
    <property type="match status" value="1"/>
</dbReference>
<gene>
    <name evidence="9" type="primary">tagU</name>
    <name evidence="11" type="ORF">KHA94_08155</name>
</gene>
<comment type="function">
    <text evidence="9">May catalyze the final step in cell wall teichoic acid biosynthesis, the transfer of the anionic cell wall polymers (APs) from their lipid-linked precursor to the cell wall peptidoglycan (PG).</text>
</comment>
<keyword evidence="4 9" id="KW-0812">Transmembrane</keyword>
<keyword evidence="3 9" id="KW-0808">Transferase</keyword>
<dbReference type="PANTHER" id="PTHR33392">
    <property type="entry name" value="POLYISOPRENYL-TEICHOIC ACID--PEPTIDOGLYCAN TEICHOIC ACID TRANSFERASE TAGU"/>
    <property type="match status" value="1"/>
</dbReference>
<keyword evidence="6 9" id="KW-1133">Transmembrane helix</keyword>
<keyword evidence="5 9" id="KW-0735">Signal-anchor</keyword>
<feature type="topological domain" description="Cytoplasmic" evidence="9">
    <location>
        <begin position="1"/>
        <end position="9"/>
    </location>
</feature>
<evidence type="ECO:0000256" key="2">
    <source>
        <dbReference type="ARBA" id="ARBA00022475"/>
    </source>
</evidence>
<evidence type="ECO:0000256" key="1">
    <source>
        <dbReference type="ARBA" id="ARBA00006068"/>
    </source>
</evidence>
<keyword evidence="12" id="KW-1185">Reference proteome</keyword>